<comment type="caution">
    <text evidence="5">The sequence shown here is derived from an EMBL/GenBank/DDBJ whole genome shotgun (WGS) entry which is preliminary data.</text>
</comment>
<feature type="region of interest" description="Disordered" evidence="3">
    <location>
        <begin position="79"/>
        <end position="107"/>
    </location>
</feature>
<evidence type="ECO:0000259" key="4">
    <source>
        <dbReference type="PROSITE" id="PS50102"/>
    </source>
</evidence>
<dbReference type="InterPro" id="IPR000504">
    <property type="entry name" value="RRM_dom"/>
</dbReference>
<accession>A0AA40K2D8</accession>
<gene>
    <name evidence="5" type="ORF">B0T18DRAFT_179810</name>
</gene>
<evidence type="ECO:0000313" key="6">
    <source>
        <dbReference type="Proteomes" id="UP001172155"/>
    </source>
</evidence>
<dbReference type="Pfam" id="PF00076">
    <property type="entry name" value="RRM_1"/>
    <property type="match status" value="1"/>
</dbReference>
<reference evidence="5" key="1">
    <citation type="submission" date="2023-06" db="EMBL/GenBank/DDBJ databases">
        <title>Genome-scale phylogeny and comparative genomics of the fungal order Sordariales.</title>
        <authorList>
            <consortium name="Lawrence Berkeley National Laboratory"/>
            <person name="Hensen N."/>
            <person name="Bonometti L."/>
            <person name="Westerberg I."/>
            <person name="Brannstrom I.O."/>
            <person name="Guillou S."/>
            <person name="Cros-Aarteil S."/>
            <person name="Calhoun S."/>
            <person name="Haridas S."/>
            <person name="Kuo A."/>
            <person name="Mondo S."/>
            <person name="Pangilinan J."/>
            <person name="Riley R."/>
            <person name="LaButti K."/>
            <person name="Andreopoulos B."/>
            <person name="Lipzen A."/>
            <person name="Chen C."/>
            <person name="Yanf M."/>
            <person name="Daum C."/>
            <person name="Ng V."/>
            <person name="Clum A."/>
            <person name="Steindorff A."/>
            <person name="Ohm R."/>
            <person name="Martin F."/>
            <person name="Silar P."/>
            <person name="Natvig D."/>
            <person name="Lalanne C."/>
            <person name="Gautier V."/>
            <person name="Ament-velasquez S.L."/>
            <person name="Kruys A."/>
            <person name="Hutchinson M.I."/>
            <person name="Powell A.J."/>
            <person name="Barry K."/>
            <person name="Miller A.N."/>
            <person name="Grigoriev I.V."/>
            <person name="Debuchy R."/>
            <person name="Gladieux P."/>
            <person name="Thoren M.H."/>
            <person name="Johannesson H."/>
        </authorList>
    </citation>
    <scope>NUCLEOTIDE SEQUENCE</scope>
    <source>
        <strain evidence="5">SMH3187-1</strain>
    </source>
</reference>
<protein>
    <recommendedName>
        <fullName evidence="4">RRM domain-containing protein</fullName>
    </recommendedName>
</protein>
<evidence type="ECO:0000313" key="5">
    <source>
        <dbReference type="EMBL" id="KAK0743250.1"/>
    </source>
</evidence>
<dbReference type="InterPro" id="IPR012677">
    <property type="entry name" value="Nucleotide-bd_a/b_plait_sf"/>
</dbReference>
<dbReference type="GO" id="GO:0003729">
    <property type="term" value="F:mRNA binding"/>
    <property type="evidence" value="ECO:0007669"/>
    <property type="project" value="TreeGrafter"/>
</dbReference>
<dbReference type="EMBL" id="JAUKUD010000005">
    <property type="protein sequence ID" value="KAK0743250.1"/>
    <property type="molecule type" value="Genomic_DNA"/>
</dbReference>
<evidence type="ECO:0000256" key="1">
    <source>
        <dbReference type="ARBA" id="ARBA00022884"/>
    </source>
</evidence>
<evidence type="ECO:0000256" key="2">
    <source>
        <dbReference type="PROSITE-ProRule" id="PRU00176"/>
    </source>
</evidence>
<dbReference type="Proteomes" id="UP001172155">
    <property type="component" value="Unassembled WGS sequence"/>
</dbReference>
<keyword evidence="6" id="KW-1185">Reference proteome</keyword>
<dbReference type="GO" id="GO:0005737">
    <property type="term" value="C:cytoplasm"/>
    <property type="evidence" value="ECO:0007669"/>
    <property type="project" value="TreeGrafter"/>
</dbReference>
<sequence length="222" mass="24685">MTEVSSTRLYLGNLPRTATKADVEAHFATHGTGEIVEIKLMNGFGFIEYKDAMDARDVVPEDGSDFMGERLTVQFARGNRHRETGPPGFAARERGDAPRPRRTPHRMQISGLPTETSWQDLKDFARQSGCDVVYSETGRNGNGEGYVPPSARQGVSAFAHFDSFVEFETAPDLRTAVDKLDQREFKGQRVTCVANVGFLALSRWLICSPFPDPTGHPAWRPH</sequence>
<dbReference type="PROSITE" id="PS50102">
    <property type="entry name" value="RRM"/>
    <property type="match status" value="1"/>
</dbReference>
<organism evidence="5 6">
    <name type="scientific">Schizothecium vesticola</name>
    <dbReference type="NCBI Taxonomy" id="314040"/>
    <lineage>
        <taxon>Eukaryota</taxon>
        <taxon>Fungi</taxon>
        <taxon>Dikarya</taxon>
        <taxon>Ascomycota</taxon>
        <taxon>Pezizomycotina</taxon>
        <taxon>Sordariomycetes</taxon>
        <taxon>Sordariomycetidae</taxon>
        <taxon>Sordariales</taxon>
        <taxon>Schizotheciaceae</taxon>
        <taxon>Schizothecium</taxon>
    </lineage>
</organism>
<dbReference type="PANTHER" id="PTHR23003">
    <property type="entry name" value="RNA RECOGNITION MOTIF RRM DOMAIN CONTAINING PROTEIN"/>
    <property type="match status" value="1"/>
</dbReference>
<dbReference type="SMART" id="SM00360">
    <property type="entry name" value="RRM"/>
    <property type="match status" value="2"/>
</dbReference>
<dbReference type="Gene3D" id="3.30.70.330">
    <property type="match status" value="2"/>
</dbReference>
<dbReference type="SUPFAM" id="SSF54928">
    <property type="entry name" value="RNA-binding domain, RBD"/>
    <property type="match status" value="1"/>
</dbReference>
<dbReference type="GO" id="GO:0005634">
    <property type="term" value="C:nucleus"/>
    <property type="evidence" value="ECO:0007669"/>
    <property type="project" value="TreeGrafter"/>
</dbReference>
<dbReference type="AlphaFoldDB" id="A0AA40K2D8"/>
<keyword evidence="1 2" id="KW-0694">RNA-binding</keyword>
<dbReference type="InterPro" id="IPR050374">
    <property type="entry name" value="RRT5_SRSF_SR"/>
</dbReference>
<evidence type="ECO:0000256" key="3">
    <source>
        <dbReference type="SAM" id="MobiDB-lite"/>
    </source>
</evidence>
<dbReference type="InterPro" id="IPR035979">
    <property type="entry name" value="RBD_domain_sf"/>
</dbReference>
<feature type="domain" description="RRM" evidence="4">
    <location>
        <begin position="7"/>
        <end position="78"/>
    </location>
</feature>
<name>A0AA40K2D8_9PEZI</name>
<proteinExistence type="predicted"/>
<dbReference type="PANTHER" id="PTHR23003:SF51">
    <property type="entry name" value="SERINE-ARGININE PROTEIN 55"/>
    <property type="match status" value="1"/>
</dbReference>